<evidence type="ECO:0000256" key="3">
    <source>
        <dbReference type="ARBA" id="ARBA00023274"/>
    </source>
</evidence>
<dbReference type="Proteomes" id="UP000274922">
    <property type="component" value="Unassembled WGS sequence"/>
</dbReference>
<sequence length="98" mass="11168">MSINVRNRLNRLVVAETEEYRQALLTIYRDVRVERALRARAGLELQQMPSAAHPSRLKDRCIVNGRAHSIITPFKLNRISFRSLALTGQLPGVRKAAF</sequence>
<accession>A0A4P9WRM7</accession>
<evidence type="ECO:0000256" key="2">
    <source>
        <dbReference type="ARBA" id="ARBA00022980"/>
    </source>
</evidence>
<dbReference type="STRING" id="1555241.A0A4P9WRM7"/>
<dbReference type="Pfam" id="PF00253">
    <property type="entry name" value="Ribosomal_S14"/>
    <property type="match status" value="1"/>
</dbReference>
<dbReference type="Gene3D" id="1.10.287.1480">
    <property type="match status" value="1"/>
</dbReference>
<evidence type="ECO:0000313" key="4">
    <source>
        <dbReference type="EMBL" id="RKO95764.1"/>
    </source>
</evidence>
<organism evidence="4 6">
    <name type="scientific">Caulochytrium protostelioides</name>
    <dbReference type="NCBI Taxonomy" id="1555241"/>
    <lineage>
        <taxon>Eukaryota</taxon>
        <taxon>Fungi</taxon>
        <taxon>Fungi incertae sedis</taxon>
        <taxon>Chytridiomycota</taxon>
        <taxon>Chytridiomycota incertae sedis</taxon>
        <taxon>Chytridiomycetes</taxon>
        <taxon>Caulochytriales</taxon>
        <taxon>Caulochytriaceae</taxon>
        <taxon>Caulochytrium</taxon>
    </lineage>
</organism>
<keyword evidence="2" id="KW-0689">Ribosomal protein</keyword>
<dbReference type="PANTHER" id="PTHR19836">
    <property type="entry name" value="30S RIBOSOMAL PROTEIN S14"/>
    <property type="match status" value="1"/>
</dbReference>
<reference evidence="6 7" key="1">
    <citation type="journal article" date="2018" name="Nat. Microbiol.">
        <title>Leveraging single-cell genomics to expand the fungal tree of life.</title>
        <authorList>
            <person name="Ahrendt S.R."/>
            <person name="Quandt C.A."/>
            <person name="Ciobanu D."/>
            <person name="Clum A."/>
            <person name="Salamov A."/>
            <person name="Andreopoulos B."/>
            <person name="Cheng J.F."/>
            <person name="Woyke T."/>
            <person name="Pelin A."/>
            <person name="Henrissat B."/>
            <person name="Reynolds N.K."/>
            <person name="Benny G.L."/>
            <person name="Smith M.E."/>
            <person name="James T.Y."/>
            <person name="Grigoriev I.V."/>
        </authorList>
    </citation>
    <scope>NUCLEOTIDE SEQUENCE [LARGE SCALE GENOMIC DNA]</scope>
    <source>
        <strain evidence="6 7">ATCC 52028</strain>
    </source>
</reference>
<evidence type="ECO:0000256" key="1">
    <source>
        <dbReference type="ARBA" id="ARBA00009083"/>
    </source>
</evidence>
<keyword evidence="7" id="KW-1185">Reference proteome</keyword>
<evidence type="ECO:0000313" key="5">
    <source>
        <dbReference type="EMBL" id="RKP00528.1"/>
    </source>
</evidence>
<dbReference type="InterPro" id="IPR001209">
    <property type="entry name" value="Ribosomal_uS14"/>
</dbReference>
<protein>
    <recommendedName>
        <fullName evidence="8">Ribosomal protein S14</fullName>
    </recommendedName>
</protein>
<gene>
    <name evidence="4" type="ORF">CAUPRSCDRAFT_8877</name>
    <name evidence="5" type="ORF">CXG81DRAFT_13111</name>
</gene>
<dbReference type="GO" id="GO:0005763">
    <property type="term" value="C:mitochondrial small ribosomal subunit"/>
    <property type="evidence" value="ECO:0007669"/>
    <property type="project" value="TreeGrafter"/>
</dbReference>
<dbReference type="GO" id="GO:0006412">
    <property type="term" value="P:translation"/>
    <property type="evidence" value="ECO:0007669"/>
    <property type="project" value="InterPro"/>
</dbReference>
<dbReference type="AlphaFoldDB" id="A0A4P9WRM7"/>
<evidence type="ECO:0008006" key="8">
    <source>
        <dbReference type="Google" id="ProtNLM"/>
    </source>
</evidence>
<dbReference type="PANTHER" id="PTHR19836:SF19">
    <property type="entry name" value="SMALL RIBOSOMAL SUBUNIT PROTEIN US14M"/>
    <property type="match status" value="1"/>
</dbReference>
<evidence type="ECO:0000313" key="7">
    <source>
        <dbReference type="Proteomes" id="UP000274922"/>
    </source>
</evidence>
<dbReference type="Proteomes" id="UP000268535">
    <property type="component" value="Unassembled WGS sequence"/>
</dbReference>
<dbReference type="EMBL" id="ML014211">
    <property type="protein sequence ID" value="RKP00528.1"/>
    <property type="molecule type" value="Genomic_DNA"/>
</dbReference>
<dbReference type="SUPFAM" id="SSF57716">
    <property type="entry name" value="Glucocorticoid receptor-like (DNA-binding domain)"/>
    <property type="match status" value="1"/>
</dbReference>
<dbReference type="GO" id="GO:0003735">
    <property type="term" value="F:structural constituent of ribosome"/>
    <property type="evidence" value="ECO:0007669"/>
    <property type="project" value="InterPro"/>
</dbReference>
<proteinExistence type="inferred from homology"/>
<reference evidence="4" key="3">
    <citation type="submission" date="2018-08" db="EMBL/GenBank/DDBJ databases">
        <title>Leveraging single-cell genomics to expand the Fungal Tree of Life.</title>
        <authorList>
            <consortium name="DOE Joint Genome Institute"/>
            <person name="Ahrendt S.R."/>
            <person name="Quandt C.A."/>
            <person name="Ciobanu D."/>
            <person name="Clum A."/>
            <person name="Salamov A."/>
            <person name="Andreopoulos B."/>
            <person name="Cheng J.-F."/>
            <person name="Woyke T."/>
            <person name="Pelin A."/>
            <person name="Henrissat B."/>
            <person name="Reynolds N."/>
            <person name="Benny G.L."/>
            <person name="Smith M.E."/>
            <person name="James T.Y."/>
            <person name="Grigoriev I.V."/>
        </authorList>
    </citation>
    <scope>NUCLEOTIDE SEQUENCE</scope>
    <source>
        <strain evidence="4">ATCC 52028</strain>
    </source>
</reference>
<dbReference type="OrthoDB" id="413436at2759"/>
<name>A0A4P9WRM7_9FUNG</name>
<keyword evidence="3" id="KW-0687">Ribonucleoprotein</keyword>
<comment type="similarity">
    <text evidence="1">Belongs to the universal ribosomal protein uS14 family.</text>
</comment>
<dbReference type="EMBL" id="ML010970">
    <property type="protein sequence ID" value="RKO95764.1"/>
    <property type="molecule type" value="Genomic_DNA"/>
</dbReference>
<reference evidence="5" key="2">
    <citation type="submission" date="2018-04" db="EMBL/GenBank/DDBJ databases">
        <title>Leveraging single-cell genomics to expand the Fungal Tree of Life.</title>
        <authorList>
            <consortium name="DOE Joint Genome Institute"/>
            <person name="Ahrendt S.R."/>
            <person name="Quandt C.A."/>
            <person name="Ciobanu D."/>
            <person name="Clum A."/>
            <person name="Salamov A."/>
            <person name="Andreopoulos B."/>
            <person name="Cheng J.-F."/>
            <person name="Woyke T."/>
            <person name="Pelin A."/>
            <person name="Henrissat B."/>
            <person name="Benny G.L."/>
            <person name="Smith M.E."/>
            <person name="James T.Y."/>
            <person name="Grigoriev I.V."/>
        </authorList>
    </citation>
    <scope>NUCLEOTIDE SEQUENCE</scope>
    <source>
        <strain evidence="5">ATCC 52028</strain>
    </source>
</reference>
<evidence type="ECO:0000313" key="6">
    <source>
        <dbReference type="Proteomes" id="UP000268535"/>
    </source>
</evidence>